<dbReference type="Gene3D" id="6.10.250.690">
    <property type="match status" value="1"/>
</dbReference>
<dbReference type="InterPro" id="IPR001867">
    <property type="entry name" value="OmpR/PhoB-type_DNA-bd"/>
</dbReference>
<evidence type="ECO:0000256" key="3">
    <source>
        <dbReference type="ARBA" id="ARBA00023015"/>
    </source>
</evidence>
<accession>A0ABQ6BR39</accession>
<protein>
    <submittedName>
        <fullName evidence="10">DNA-binding response regulator</fullName>
    </submittedName>
</protein>
<evidence type="ECO:0000256" key="5">
    <source>
        <dbReference type="ARBA" id="ARBA00023163"/>
    </source>
</evidence>
<evidence type="ECO:0000313" key="11">
    <source>
        <dbReference type="Proteomes" id="UP001156836"/>
    </source>
</evidence>
<dbReference type="InterPro" id="IPR036388">
    <property type="entry name" value="WH-like_DNA-bd_sf"/>
</dbReference>
<feature type="domain" description="OmpR/PhoB-type" evidence="9">
    <location>
        <begin position="126"/>
        <end position="223"/>
    </location>
</feature>
<feature type="DNA-binding region" description="OmpR/PhoB-type" evidence="7">
    <location>
        <begin position="126"/>
        <end position="223"/>
    </location>
</feature>
<dbReference type="GO" id="GO:0003677">
    <property type="term" value="F:DNA binding"/>
    <property type="evidence" value="ECO:0007669"/>
    <property type="project" value="UniProtKB-KW"/>
</dbReference>
<keyword evidence="2" id="KW-0902">Two-component regulatory system</keyword>
<evidence type="ECO:0000313" key="10">
    <source>
        <dbReference type="EMBL" id="GLS03797.1"/>
    </source>
</evidence>
<evidence type="ECO:0000256" key="2">
    <source>
        <dbReference type="ARBA" id="ARBA00023012"/>
    </source>
</evidence>
<keyword evidence="1 6" id="KW-0597">Phosphoprotein</keyword>
<dbReference type="PROSITE" id="PS51755">
    <property type="entry name" value="OMPR_PHOB"/>
    <property type="match status" value="1"/>
</dbReference>
<dbReference type="PANTHER" id="PTHR48111">
    <property type="entry name" value="REGULATOR OF RPOS"/>
    <property type="match status" value="1"/>
</dbReference>
<dbReference type="Proteomes" id="UP001156836">
    <property type="component" value="Unassembled WGS sequence"/>
</dbReference>
<feature type="domain" description="Response regulatory" evidence="8">
    <location>
        <begin position="2"/>
        <end position="117"/>
    </location>
</feature>
<dbReference type="Pfam" id="PF00072">
    <property type="entry name" value="Response_reg"/>
    <property type="match status" value="1"/>
</dbReference>
<keyword evidence="3" id="KW-0805">Transcription regulation</keyword>
<evidence type="ECO:0000256" key="1">
    <source>
        <dbReference type="ARBA" id="ARBA00022553"/>
    </source>
</evidence>
<keyword evidence="11" id="KW-1185">Reference proteome</keyword>
<dbReference type="PANTHER" id="PTHR48111:SF22">
    <property type="entry name" value="REGULATOR OF RPOS"/>
    <property type="match status" value="1"/>
</dbReference>
<dbReference type="SMART" id="SM00448">
    <property type="entry name" value="REC"/>
    <property type="match status" value="1"/>
</dbReference>
<evidence type="ECO:0000256" key="7">
    <source>
        <dbReference type="PROSITE-ProRule" id="PRU01091"/>
    </source>
</evidence>
<reference evidence="11" key="1">
    <citation type="journal article" date="2019" name="Int. J. Syst. Evol. Microbiol.">
        <title>The Global Catalogue of Microorganisms (GCM) 10K type strain sequencing project: providing services to taxonomists for standard genome sequencing and annotation.</title>
        <authorList>
            <consortium name="The Broad Institute Genomics Platform"/>
            <consortium name="The Broad Institute Genome Sequencing Center for Infectious Disease"/>
            <person name="Wu L."/>
            <person name="Ma J."/>
        </authorList>
    </citation>
    <scope>NUCLEOTIDE SEQUENCE [LARGE SCALE GENOMIC DNA]</scope>
    <source>
        <strain evidence="11">NBRC 104970</strain>
    </source>
</reference>
<dbReference type="SUPFAM" id="SSF52172">
    <property type="entry name" value="CheY-like"/>
    <property type="match status" value="1"/>
</dbReference>
<name>A0ABQ6BR39_9NEIS</name>
<keyword evidence="4 7" id="KW-0238">DNA-binding</keyword>
<dbReference type="InterPro" id="IPR039420">
    <property type="entry name" value="WalR-like"/>
</dbReference>
<evidence type="ECO:0000259" key="8">
    <source>
        <dbReference type="PROSITE" id="PS50110"/>
    </source>
</evidence>
<evidence type="ECO:0000259" key="9">
    <source>
        <dbReference type="PROSITE" id="PS51755"/>
    </source>
</evidence>
<gene>
    <name evidence="10" type="primary">colR</name>
    <name evidence="10" type="ORF">GCM10007860_09420</name>
</gene>
<feature type="modified residue" description="4-aspartylphosphate" evidence="6">
    <location>
        <position position="51"/>
    </location>
</feature>
<dbReference type="InterPro" id="IPR001789">
    <property type="entry name" value="Sig_transdc_resp-reg_receiver"/>
</dbReference>
<comment type="caution">
    <text evidence="10">The sequence shown here is derived from an EMBL/GenBank/DDBJ whole genome shotgun (WGS) entry which is preliminary data.</text>
</comment>
<evidence type="ECO:0000256" key="6">
    <source>
        <dbReference type="PROSITE-ProRule" id="PRU00169"/>
    </source>
</evidence>
<dbReference type="Gene3D" id="1.10.10.10">
    <property type="entry name" value="Winged helix-like DNA-binding domain superfamily/Winged helix DNA-binding domain"/>
    <property type="match status" value="1"/>
</dbReference>
<keyword evidence="5" id="KW-0804">Transcription</keyword>
<dbReference type="PROSITE" id="PS50110">
    <property type="entry name" value="RESPONSE_REGULATORY"/>
    <property type="match status" value="1"/>
</dbReference>
<dbReference type="SMART" id="SM00862">
    <property type="entry name" value="Trans_reg_C"/>
    <property type="match status" value="1"/>
</dbReference>
<organism evidence="10 11">
    <name type="scientific">Chitiniphilus shinanonensis</name>
    <dbReference type="NCBI Taxonomy" id="553088"/>
    <lineage>
        <taxon>Bacteria</taxon>
        <taxon>Pseudomonadati</taxon>
        <taxon>Pseudomonadota</taxon>
        <taxon>Betaproteobacteria</taxon>
        <taxon>Neisseriales</taxon>
        <taxon>Chitinibacteraceae</taxon>
        <taxon>Chitiniphilus</taxon>
    </lineage>
</organism>
<dbReference type="RefSeq" id="WP_018746981.1">
    <property type="nucleotide sequence ID" value="NZ_BAABUF010000001.1"/>
</dbReference>
<dbReference type="CDD" id="cd00383">
    <property type="entry name" value="trans_reg_C"/>
    <property type="match status" value="1"/>
</dbReference>
<dbReference type="Gene3D" id="3.40.50.2300">
    <property type="match status" value="1"/>
</dbReference>
<dbReference type="EMBL" id="BSOZ01000008">
    <property type="protein sequence ID" value="GLS03797.1"/>
    <property type="molecule type" value="Genomic_DNA"/>
</dbReference>
<evidence type="ECO:0000256" key="4">
    <source>
        <dbReference type="ARBA" id="ARBA00023125"/>
    </source>
</evidence>
<dbReference type="InterPro" id="IPR011006">
    <property type="entry name" value="CheY-like_superfamily"/>
</dbReference>
<dbReference type="Pfam" id="PF00486">
    <property type="entry name" value="Trans_reg_C"/>
    <property type="match status" value="1"/>
</dbReference>
<sequence>MRILIVEDDAEIAANLYDYLAARGHEVDAAPNGLVGLHLATAHAFDAVVLDLGLPGLDGLTLAQRLRRDAHSPVPILMLTARDTLDDKVAGFDAGADDYLVKPFALKEVELRLQALVKRAQGRVVDQTLRVGALEYDEAGGEIRWQGRELALPPKGLRLLVALMAHPGRLFSRAELEAEVWGHEQGSSDALRTQIAQLRRALTLPDGRCPLLTVHGRGYKLVALEQEPGTR</sequence>
<proteinExistence type="predicted"/>